<evidence type="ECO:0000256" key="6">
    <source>
        <dbReference type="SAM" id="Phobius"/>
    </source>
</evidence>
<feature type="transmembrane region" description="Helical" evidence="6">
    <location>
        <begin position="198"/>
        <end position="222"/>
    </location>
</feature>
<name>A0ABQ3T0X9_9ACTN</name>
<feature type="domain" description="ABC3 transporter permease C-terminal" evidence="7">
    <location>
        <begin position="670"/>
        <end position="778"/>
    </location>
</feature>
<evidence type="ECO:0000256" key="5">
    <source>
        <dbReference type="ARBA" id="ARBA00023136"/>
    </source>
</evidence>
<feature type="domain" description="ABC3 transporter permease C-terminal" evidence="7">
    <location>
        <begin position="208"/>
        <end position="319"/>
    </location>
</feature>
<sequence>MSRLQVWARDLGMGARFAFGGGREGWIRTLLTGVGVGLGVALLLISTAIPGALAARYERGDARSTMSSERADAPGPGTLLIARIGQTYRHKDIEGHVVRAEGPDAPLPPGLTRIPGPGEMALSPALDALLKSPDGALLRERLDARVSEVVGDPGLVGPGELLFYLGSDTLLKNGPEDYRVERVTGFGYDADREGLDPVLMLMVVVTFIALLMPVAVFIATAVRFGGDRRDRRLAALRLVGADSRTVRRIAAGEALAGSLVGLVLGSGFFVVGRSLVGSVSLQQRSVFPADLDPAPWLAVLVALAVPAAAVAVTLFALRSVVIEPLGVVRTARPSRRRIWWRLLLPLVGLGLLVPLGGRGNDHGRFNQWQVGGGVVLLLVGVTVLLPWLLERFVAKLSGGPVSWQLAVRRLQVNSGAAARLVNGIAVAVAGAIALQMLFAGVEGDYTRSTGQDPGRAAVAVMVNRDTQTDLDDLAQRITAMQGVTRAVPLTSAQAAHQVPATEETVQVTIGTCDALGEVAVLDSCTEGDAFVLTGSPAPVTQGQGLYGATAKPGDELFVGNVREYGSGTGTADRPAPAKWQVPAGARTVPSRPDPTGELRSGLLVTPSAAPKEIGDFPDARIYVQVDESRPDALDRARNAVFKADPFVTAMTLRDTKEAAGYSSIRTGLFFGATAVLVLIGGSLLVSQLEQLRERRRLLSSLVAFGTKRSTLSLSVLWQTAVPIALGLVPAAGVGVGLGAVLMGMAAQPVRIDWASVLGMTAAGAGVVVVVTLLSLPPLLRLMRPDGLRTE</sequence>
<proteinExistence type="predicted"/>
<keyword evidence="5 6" id="KW-0472">Membrane</keyword>
<accession>A0ABQ3T0X9</accession>
<dbReference type="PANTHER" id="PTHR30287">
    <property type="entry name" value="MEMBRANE COMPONENT OF PREDICTED ABC SUPERFAMILY METABOLITE UPTAKE TRANSPORTER"/>
    <property type="match status" value="1"/>
</dbReference>
<feature type="transmembrane region" description="Helical" evidence="6">
    <location>
        <begin position="254"/>
        <end position="276"/>
    </location>
</feature>
<dbReference type="PANTHER" id="PTHR30287:SF2">
    <property type="entry name" value="BLL1001 PROTEIN"/>
    <property type="match status" value="1"/>
</dbReference>
<keyword evidence="2" id="KW-1003">Cell membrane</keyword>
<feature type="transmembrane region" description="Helical" evidence="6">
    <location>
        <begin position="417"/>
        <end position="438"/>
    </location>
</feature>
<dbReference type="InterPro" id="IPR003838">
    <property type="entry name" value="ABC3_permease_C"/>
</dbReference>
<feature type="transmembrane region" description="Helical" evidence="6">
    <location>
        <begin position="753"/>
        <end position="775"/>
    </location>
</feature>
<feature type="transmembrane region" description="Helical" evidence="6">
    <location>
        <begin position="296"/>
        <end position="317"/>
    </location>
</feature>
<keyword evidence="3 6" id="KW-0812">Transmembrane</keyword>
<dbReference type="InterPro" id="IPR038766">
    <property type="entry name" value="Membrane_comp_ABC_pdt"/>
</dbReference>
<keyword evidence="9" id="KW-1185">Reference proteome</keyword>
<organism evidence="8 9">
    <name type="scientific">Streptomyces nojiriensis</name>
    <dbReference type="NCBI Taxonomy" id="66374"/>
    <lineage>
        <taxon>Bacteria</taxon>
        <taxon>Bacillati</taxon>
        <taxon>Actinomycetota</taxon>
        <taxon>Actinomycetes</taxon>
        <taxon>Kitasatosporales</taxon>
        <taxon>Streptomycetaceae</taxon>
        <taxon>Streptomyces</taxon>
    </lineage>
</organism>
<feature type="transmembrane region" description="Helical" evidence="6">
    <location>
        <begin position="723"/>
        <end position="746"/>
    </location>
</feature>
<feature type="transmembrane region" description="Helical" evidence="6">
    <location>
        <begin position="338"/>
        <end position="356"/>
    </location>
</feature>
<evidence type="ECO:0000256" key="2">
    <source>
        <dbReference type="ARBA" id="ARBA00022475"/>
    </source>
</evidence>
<comment type="subcellular location">
    <subcellularLocation>
        <location evidence="1">Cell membrane</location>
        <topology evidence="1">Multi-pass membrane protein</topology>
    </subcellularLocation>
</comment>
<evidence type="ECO:0000256" key="1">
    <source>
        <dbReference type="ARBA" id="ARBA00004651"/>
    </source>
</evidence>
<keyword evidence="4 6" id="KW-1133">Transmembrane helix</keyword>
<dbReference type="Proteomes" id="UP000613974">
    <property type="component" value="Unassembled WGS sequence"/>
</dbReference>
<evidence type="ECO:0000259" key="7">
    <source>
        <dbReference type="Pfam" id="PF02687"/>
    </source>
</evidence>
<evidence type="ECO:0000313" key="8">
    <source>
        <dbReference type="EMBL" id="GHI74054.1"/>
    </source>
</evidence>
<comment type="caution">
    <text evidence="8">The sequence shown here is derived from an EMBL/GenBank/DDBJ whole genome shotgun (WGS) entry which is preliminary data.</text>
</comment>
<gene>
    <name evidence="8" type="ORF">Snoj_79720</name>
</gene>
<dbReference type="Pfam" id="PF02687">
    <property type="entry name" value="FtsX"/>
    <property type="match status" value="2"/>
</dbReference>
<evidence type="ECO:0000256" key="4">
    <source>
        <dbReference type="ARBA" id="ARBA00022989"/>
    </source>
</evidence>
<evidence type="ECO:0000256" key="3">
    <source>
        <dbReference type="ARBA" id="ARBA00022692"/>
    </source>
</evidence>
<protein>
    <submittedName>
        <fullName evidence="8">Membrane protein</fullName>
    </submittedName>
</protein>
<evidence type="ECO:0000313" key="9">
    <source>
        <dbReference type="Proteomes" id="UP000613974"/>
    </source>
</evidence>
<dbReference type="RefSeq" id="WP_189732920.1">
    <property type="nucleotide sequence ID" value="NZ_BMRL01000001.1"/>
</dbReference>
<feature type="transmembrane region" description="Helical" evidence="6">
    <location>
        <begin position="667"/>
        <end position="685"/>
    </location>
</feature>
<reference evidence="9" key="1">
    <citation type="submission" date="2023-07" db="EMBL/GenBank/DDBJ databases">
        <title>Whole genome shotgun sequence of Streptomyces nojiriensis NBRC 13794.</title>
        <authorList>
            <person name="Komaki H."/>
            <person name="Tamura T."/>
        </authorList>
    </citation>
    <scope>NUCLEOTIDE SEQUENCE [LARGE SCALE GENOMIC DNA]</scope>
    <source>
        <strain evidence="9">NBRC 13794</strain>
    </source>
</reference>
<dbReference type="GeneID" id="95592270"/>
<feature type="transmembrane region" description="Helical" evidence="6">
    <location>
        <begin position="368"/>
        <end position="389"/>
    </location>
</feature>
<dbReference type="EMBL" id="BNEC01000005">
    <property type="protein sequence ID" value="GHI74054.1"/>
    <property type="molecule type" value="Genomic_DNA"/>
</dbReference>